<sequence>MRSTIVFFIASALLTMLQVDYFTRASTSISVKVGMSFFVYAVMVGYFILGVKYTSEWIRMNGSLLAEIIKRVWLPVCMGLFVFKFNPFLKIESSLFMLTILTGVMVLLLVVDGAVRFLDGSIKLKDKDMKLFFAVYPPKKRSDMMYLDILFALCTFLLFKLSSLSQSILSNA</sequence>
<comment type="caution">
    <text evidence="2">The sequence shown here is derived from an EMBL/GenBank/DDBJ whole genome shotgun (WGS) entry which is preliminary data.</text>
</comment>
<dbReference type="RefSeq" id="WP_162848211.1">
    <property type="nucleotide sequence ID" value="NZ_CP037953.1"/>
</dbReference>
<keyword evidence="1" id="KW-0812">Transmembrane</keyword>
<evidence type="ECO:0000313" key="3">
    <source>
        <dbReference type="Proteomes" id="UP000295375"/>
    </source>
</evidence>
<evidence type="ECO:0000313" key="2">
    <source>
        <dbReference type="EMBL" id="TDQ45600.1"/>
    </source>
</evidence>
<feature type="transmembrane region" description="Helical" evidence="1">
    <location>
        <begin position="95"/>
        <end position="118"/>
    </location>
</feature>
<accession>A0A4R6UFJ6</accession>
<gene>
    <name evidence="2" type="ORF">EV696_11968</name>
</gene>
<feature type="transmembrane region" description="Helical" evidence="1">
    <location>
        <begin position="72"/>
        <end position="89"/>
    </location>
</feature>
<keyword evidence="1" id="KW-1133">Transmembrane helix</keyword>
<feature type="transmembrane region" description="Helical" evidence="1">
    <location>
        <begin position="29"/>
        <end position="51"/>
    </location>
</feature>
<dbReference type="EMBL" id="SNYM01000019">
    <property type="protein sequence ID" value="TDQ45600.1"/>
    <property type="molecule type" value="Genomic_DNA"/>
</dbReference>
<name>A0A4R6UFJ6_9GAMM</name>
<proteinExistence type="predicted"/>
<keyword evidence="1" id="KW-0472">Membrane</keyword>
<dbReference type="Proteomes" id="UP000295375">
    <property type="component" value="Unassembled WGS sequence"/>
</dbReference>
<feature type="transmembrane region" description="Helical" evidence="1">
    <location>
        <begin position="149"/>
        <end position="169"/>
    </location>
</feature>
<protein>
    <submittedName>
        <fullName evidence="2">Uncharacterized protein</fullName>
    </submittedName>
</protein>
<dbReference type="AlphaFoldDB" id="A0A4R6UFJ6"/>
<keyword evidence="3" id="KW-1185">Reference proteome</keyword>
<reference evidence="2 3" key="1">
    <citation type="submission" date="2019-03" db="EMBL/GenBank/DDBJ databases">
        <title>Genomic Encyclopedia of Type Strains, Phase IV (KMG-IV): sequencing the most valuable type-strain genomes for metagenomic binning, comparative biology and taxonomic classification.</title>
        <authorList>
            <person name="Goeker M."/>
        </authorList>
    </citation>
    <scope>NUCLEOTIDE SEQUENCE [LARGE SCALE GENOMIC DNA]</scope>
    <source>
        <strain evidence="2 3">DSM 103792</strain>
    </source>
</reference>
<evidence type="ECO:0000256" key="1">
    <source>
        <dbReference type="SAM" id="Phobius"/>
    </source>
</evidence>
<organism evidence="2 3">
    <name type="scientific">Permianibacter aggregans</name>
    <dbReference type="NCBI Taxonomy" id="1510150"/>
    <lineage>
        <taxon>Bacteria</taxon>
        <taxon>Pseudomonadati</taxon>
        <taxon>Pseudomonadota</taxon>
        <taxon>Gammaproteobacteria</taxon>
        <taxon>Pseudomonadales</taxon>
        <taxon>Pseudomonadaceae</taxon>
        <taxon>Permianibacter</taxon>
    </lineage>
</organism>